<reference evidence="2 3" key="1">
    <citation type="journal article" date="2007" name="Nature">
        <title>Evolution of genes and genomes on the Drosophila phylogeny.</title>
        <authorList>
            <consortium name="Drosophila 12 Genomes Consortium"/>
            <person name="Clark A.G."/>
            <person name="Eisen M.B."/>
            <person name="Smith D.R."/>
            <person name="Bergman C.M."/>
            <person name="Oliver B."/>
            <person name="Markow T.A."/>
            <person name="Kaufman T.C."/>
            <person name="Kellis M."/>
            <person name="Gelbart W."/>
            <person name="Iyer V.N."/>
            <person name="Pollard D.A."/>
            <person name="Sackton T.B."/>
            <person name="Larracuente A.M."/>
            <person name="Singh N.D."/>
            <person name="Abad J.P."/>
            <person name="Abt D.N."/>
            <person name="Adryan B."/>
            <person name="Aguade M."/>
            <person name="Akashi H."/>
            <person name="Anderson W.W."/>
            <person name="Aquadro C.F."/>
            <person name="Ardell D.H."/>
            <person name="Arguello R."/>
            <person name="Artieri C.G."/>
            <person name="Barbash D.A."/>
            <person name="Barker D."/>
            <person name="Barsanti P."/>
            <person name="Batterham P."/>
            <person name="Batzoglou S."/>
            <person name="Begun D."/>
            <person name="Bhutkar A."/>
            <person name="Blanco E."/>
            <person name="Bosak S.A."/>
            <person name="Bradley R.K."/>
            <person name="Brand A.D."/>
            <person name="Brent M.R."/>
            <person name="Brooks A.N."/>
            <person name="Brown R.H."/>
            <person name="Butlin R.K."/>
            <person name="Caggese C."/>
            <person name="Calvi B.R."/>
            <person name="Bernardo de Carvalho A."/>
            <person name="Caspi A."/>
            <person name="Castrezana S."/>
            <person name="Celniker S.E."/>
            <person name="Chang J.L."/>
            <person name="Chapple C."/>
            <person name="Chatterji S."/>
            <person name="Chinwalla A."/>
            <person name="Civetta A."/>
            <person name="Clifton S.W."/>
            <person name="Comeron J.M."/>
            <person name="Costello J.C."/>
            <person name="Coyne J.A."/>
            <person name="Daub J."/>
            <person name="David R.G."/>
            <person name="Delcher A.L."/>
            <person name="Delehaunty K."/>
            <person name="Do C.B."/>
            <person name="Ebling H."/>
            <person name="Edwards K."/>
            <person name="Eickbush T."/>
            <person name="Evans J.D."/>
            <person name="Filipski A."/>
            <person name="Findeiss S."/>
            <person name="Freyhult E."/>
            <person name="Fulton L."/>
            <person name="Fulton R."/>
            <person name="Garcia A.C."/>
            <person name="Gardiner A."/>
            <person name="Garfield D.A."/>
            <person name="Garvin B.E."/>
            <person name="Gibson G."/>
            <person name="Gilbert D."/>
            <person name="Gnerre S."/>
            <person name="Godfrey J."/>
            <person name="Good R."/>
            <person name="Gotea V."/>
            <person name="Gravely B."/>
            <person name="Greenberg A.J."/>
            <person name="Griffiths-Jones S."/>
            <person name="Gross S."/>
            <person name="Guigo R."/>
            <person name="Gustafson E.A."/>
            <person name="Haerty W."/>
            <person name="Hahn M.W."/>
            <person name="Halligan D.L."/>
            <person name="Halpern A.L."/>
            <person name="Halter G.M."/>
            <person name="Han M.V."/>
            <person name="Heger A."/>
            <person name="Hillier L."/>
            <person name="Hinrichs A.S."/>
            <person name="Holmes I."/>
            <person name="Hoskins R.A."/>
            <person name="Hubisz M.J."/>
            <person name="Hultmark D."/>
            <person name="Huntley M.A."/>
            <person name="Jaffe D.B."/>
            <person name="Jagadeeshan S."/>
            <person name="Jeck W.R."/>
            <person name="Johnson J."/>
            <person name="Jones C.D."/>
            <person name="Jordan W.C."/>
            <person name="Karpen G.H."/>
            <person name="Kataoka E."/>
            <person name="Keightley P.D."/>
            <person name="Kheradpour P."/>
            <person name="Kirkness E.F."/>
            <person name="Koerich L.B."/>
            <person name="Kristiansen K."/>
            <person name="Kudrna D."/>
            <person name="Kulathinal R.J."/>
            <person name="Kumar S."/>
            <person name="Kwok R."/>
            <person name="Lander E."/>
            <person name="Langley C.H."/>
            <person name="Lapoint R."/>
            <person name="Lazzaro B.P."/>
            <person name="Lee S.J."/>
            <person name="Levesque L."/>
            <person name="Li R."/>
            <person name="Lin C.F."/>
            <person name="Lin M.F."/>
            <person name="Lindblad-Toh K."/>
            <person name="Llopart A."/>
            <person name="Long M."/>
            <person name="Low L."/>
            <person name="Lozovsky E."/>
            <person name="Lu J."/>
            <person name="Luo M."/>
            <person name="Machado C.A."/>
            <person name="Makalowski W."/>
            <person name="Marzo M."/>
            <person name="Matsuda M."/>
            <person name="Matzkin L."/>
            <person name="McAllister B."/>
            <person name="McBride C.S."/>
            <person name="McKernan B."/>
            <person name="McKernan K."/>
            <person name="Mendez-Lago M."/>
            <person name="Minx P."/>
            <person name="Mollenhauer M.U."/>
            <person name="Montooth K."/>
            <person name="Mount S.M."/>
            <person name="Mu X."/>
            <person name="Myers E."/>
            <person name="Negre B."/>
            <person name="Newfeld S."/>
            <person name="Nielsen R."/>
            <person name="Noor M.A."/>
            <person name="O'Grady P."/>
            <person name="Pachter L."/>
            <person name="Papaceit M."/>
            <person name="Parisi M.J."/>
            <person name="Parisi M."/>
            <person name="Parts L."/>
            <person name="Pedersen J.S."/>
            <person name="Pesole G."/>
            <person name="Phillippy A.M."/>
            <person name="Ponting C.P."/>
            <person name="Pop M."/>
            <person name="Porcelli D."/>
            <person name="Powell J.R."/>
            <person name="Prohaska S."/>
            <person name="Pruitt K."/>
            <person name="Puig M."/>
            <person name="Quesneville H."/>
            <person name="Ram K.R."/>
            <person name="Rand D."/>
            <person name="Rasmussen M.D."/>
            <person name="Reed L.K."/>
            <person name="Reenan R."/>
            <person name="Reily A."/>
            <person name="Remington K.A."/>
            <person name="Rieger T.T."/>
            <person name="Ritchie M.G."/>
            <person name="Robin C."/>
            <person name="Rogers Y.H."/>
            <person name="Rohde C."/>
            <person name="Rozas J."/>
            <person name="Rubenfield M.J."/>
            <person name="Ruiz A."/>
            <person name="Russo S."/>
            <person name="Salzberg S.L."/>
            <person name="Sanchez-Gracia A."/>
            <person name="Saranga D.J."/>
            <person name="Sato H."/>
            <person name="Schaeffer S.W."/>
            <person name="Schatz M.C."/>
            <person name="Schlenke T."/>
            <person name="Schwartz R."/>
            <person name="Segarra C."/>
            <person name="Singh R.S."/>
            <person name="Sirot L."/>
            <person name="Sirota M."/>
            <person name="Sisneros N.B."/>
            <person name="Smith C.D."/>
            <person name="Smith T.F."/>
            <person name="Spieth J."/>
            <person name="Stage D.E."/>
            <person name="Stark A."/>
            <person name="Stephan W."/>
            <person name="Strausberg R.L."/>
            <person name="Strempel S."/>
            <person name="Sturgill D."/>
            <person name="Sutton G."/>
            <person name="Sutton G.G."/>
            <person name="Tao W."/>
            <person name="Teichmann S."/>
            <person name="Tobari Y.N."/>
            <person name="Tomimura Y."/>
            <person name="Tsolas J.M."/>
            <person name="Valente V.L."/>
            <person name="Venter E."/>
            <person name="Venter J.C."/>
            <person name="Vicario S."/>
            <person name="Vieira F.G."/>
            <person name="Vilella A.J."/>
            <person name="Villasante A."/>
            <person name="Walenz B."/>
            <person name="Wang J."/>
            <person name="Wasserman M."/>
            <person name="Watts T."/>
            <person name="Wilson D."/>
            <person name="Wilson R.K."/>
            <person name="Wing R.A."/>
            <person name="Wolfner M.F."/>
            <person name="Wong A."/>
            <person name="Wong G.K."/>
            <person name="Wu C.I."/>
            <person name="Wu G."/>
            <person name="Yamamoto D."/>
            <person name="Yang H.P."/>
            <person name="Yang S.P."/>
            <person name="Yorke J.A."/>
            <person name="Yoshida K."/>
            <person name="Zdobnov E."/>
            <person name="Zhang P."/>
            <person name="Zhang Y."/>
            <person name="Zimin A.V."/>
            <person name="Baldwin J."/>
            <person name="Abdouelleil A."/>
            <person name="Abdulkadir J."/>
            <person name="Abebe A."/>
            <person name="Abera B."/>
            <person name="Abreu J."/>
            <person name="Acer S.C."/>
            <person name="Aftuck L."/>
            <person name="Alexander A."/>
            <person name="An P."/>
            <person name="Anderson E."/>
            <person name="Anderson S."/>
            <person name="Arachi H."/>
            <person name="Azer M."/>
            <person name="Bachantsang P."/>
            <person name="Barry A."/>
            <person name="Bayul T."/>
            <person name="Berlin A."/>
            <person name="Bessette D."/>
            <person name="Bloom T."/>
            <person name="Blye J."/>
            <person name="Boguslavskiy L."/>
            <person name="Bonnet C."/>
            <person name="Boukhgalter B."/>
            <person name="Bourzgui I."/>
            <person name="Brown A."/>
            <person name="Cahill P."/>
            <person name="Channer S."/>
            <person name="Cheshatsang Y."/>
            <person name="Chuda L."/>
            <person name="Citroen M."/>
            <person name="Collymore A."/>
            <person name="Cooke P."/>
            <person name="Costello M."/>
            <person name="D'Aco K."/>
            <person name="Daza R."/>
            <person name="De Haan G."/>
            <person name="DeGray S."/>
            <person name="DeMaso C."/>
            <person name="Dhargay N."/>
            <person name="Dooley K."/>
            <person name="Dooley E."/>
            <person name="Doricent M."/>
            <person name="Dorje P."/>
            <person name="Dorjee K."/>
            <person name="Dupes A."/>
            <person name="Elong R."/>
            <person name="Falk J."/>
            <person name="Farina A."/>
            <person name="Faro S."/>
            <person name="Ferguson D."/>
            <person name="Fisher S."/>
            <person name="Foley C.D."/>
            <person name="Franke A."/>
            <person name="Friedrich D."/>
            <person name="Gadbois L."/>
            <person name="Gearin G."/>
            <person name="Gearin C.R."/>
            <person name="Giannoukos G."/>
            <person name="Goode T."/>
            <person name="Graham J."/>
            <person name="Grandbois E."/>
            <person name="Grewal S."/>
            <person name="Gyaltsen K."/>
            <person name="Hafez N."/>
            <person name="Hagos B."/>
            <person name="Hall J."/>
            <person name="Henson C."/>
            <person name="Hollinger A."/>
            <person name="Honan T."/>
            <person name="Huard M.D."/>
            <person name="Hughes L."/>
            <person name="Hurhula B."/>
            <person name="Husby M.E."/>
            <person name="Kamat A."/>
            <person name="Kanga B."/>
            <person name="Kashin S."/>
            <person name="Khazanovich D."/>
            <person name="Kisner P."/>
            <person name="Lance K."/>
            <person name="Lara M."/>
            <person name="Lee W."/>
            <person name="Lennon N."/>
            <person name="Letendre F."/>
            <person name="LeVine R."/>
            <person name="Lipovsky A."/>
            <person name="Liu X."/>
            <person name="Liu J."/>
            <person name="Liu S."/>
            <person name="Lokyitsang T."/>
            <person name="Lokyitsang Y."/>
            <person name="Lubonja R."/>
            <person name="Lui A."/>
            <person name="MacDonald P."/>
            <person name="Magnisalis V."/>
            <person name="Maru K."/>
            <person name="Matthews C."/>
            <person name="McCusker W."/>
            <person name="McDonough S."/>
            <person name="Mehta T."/>
            <person name="Meldrim J."/>
            <person name="Meneus L."/>
            <person name="Mihai O."/>
            <person name="Mihalev A."/>
            <person name="Mihova T."/>
            <person name="Mittelman R."/>
            <person name="Mlenga V."/>
            <person name="Montmayeur A."/>
            <person name="Mulrain L."/>
            <person name="Navidi A."/>
            <person name="Naylor J."/>
            <person name="Negash T."/>
            <person name="Nguyen T."/>
            <person name="Nguyen N."/>
            <person name="Nicol R."/>
            <person name="Norbu C."/>
            <person name="Norbu N."/>
            <person name="Novod N."/>
            <person name="O'Neill B."/>
            <person name="Osman S."/>
            <person name="Markiewicz E."/>
            <person name="Oyono O.L."/>
            <person name="Patti C."/>
            <person name="Phunkhang P."/>
            <person name="Pierre F."/>
            <person name="Priest M."/>
            <person name="Raghuraman S."/>
            <person name="Rege F."/>
            <person name="Reyes R."/>
            <person name="Rise C."/>
            <person name="Rogov P."/>
            <person name="Ross K."/>
            <person name="Ryan E."/>
            <person name="Settipalli S."/>
            <person name="Shea T."/>
            <person name="Sherpa N."/>
            <person name="Shi L."/>
            <person name="Shih D."/>
            <person name="Sparrow T."/>
            <person name="Spaulding J."/>
            <person name="Stalker J."/>
            <person name="Stange-Thomann N."/>
            <person name="Stavropoulos S."/>
            <person name="Stone C."/>
            <person name="Strader C."/>
            <person name="Tesfaye S."/>
            <person name="Thomson T."/>
            <person name="Thoulutsang Y."/>
            <person name="Thoulutsang D."/>
            <person name="Topham K."/>
            <person name="Topping I."/>
            <person name="Tsamla T."/>
            <person name="Vassiliev H."/>
            <person name="Vo A."/>
            <person name="Wangchuk T."/>
            <person name="Wangdi T."/>
            <person name="Weiand M."/>
            <person name="Wilkinson J."/>
            <person name="Wilson A."/>
            <person name="Yadav S."/>
            <person name="Young G."/>
            <person name="Yu Q."/>
            <person name="Zembek L."/>
            <person name="Zhong D."/>
            <person name="Zimmer A."/>
            <person name="Zwirko Z."/>
            <person name="Jaffe D.B."/>
            <person name="Alvarez P."/>
            <person name="Brockman W."/>
            <person name="Butler J."/>
            <person name="Chin C."/>
            <person name="Gnerre S."/>
            <person name="Grabherr M."/>
            <person name="Kleber M."/>
            <person name="Mauceli E."/>
            <person name="MacCallum I."/>
        </authorList>
    </citation>
    <scope>NUCLEOTIDE SEQUENCE [LARGE SCALE GENOMIC DNA]</scope>
    <source>
        <strain evidence="3">Tai18E2 / Tucson 14021-0261.01</strain>
    </source>
</reference>
<dbReference type="eggNOG" id="ENOG502T38V">
    <property type="taxonomic scope" value="Eukaryota"/>
</dbReference>
<dbReference type="GO" id="GO:0005668">
    <property type="term" value="C:RNA polymerase transcription factor SL1 complex"/>
    <property type="evidence" value="ECO:0007669"/>
    <property type="project" value="EnsemblMetazoa"/>
</dbReference>
<dbReference type="AlphaFoldDB" id="A0A0R1DTC7"/>
<reference evidence="2 3" key="2">
    <citation type="journal article" date="2007" name="PLoS Biol.">
        <title>Principles of genome evolution in the Drosophila melanogaster species group.</title>
        <authorList>
            <person name="Ranz J.M."/>
            <person name="Maurin D."/>
            <person name="Chan Y.S."/>
            <person name="von Grotthuss M."/>
            <person name="Hillier L.W."/>
            <person name="Roote J."/>
            <person name="Ashburner M."/>
            <person name="Bergman C.M."/>
        </authorList>
    </citation>
    <scope>NUCLEOTIDE SEQUENCE [LARGE SCALE GENOMIC DNA]</scope>
    <source>
        <strain evidence="3">Tai18E2 / Tucson 14021-0261.01</strain>
    </source>
</reference>
<accession>A0A0R1DTC7</accession>
<dbReference type="GO" id="GO:0042790">
    <property type="term" value="P:nucleolar large rRNA transcription by RNA polymerase I"/>
    <property type="evidence" value="ECO:0007669"/>
    <property type="project" value="EnsemblMetazoa"/>
</dbReference>
<evidence type="ECO:0000256" key="1">
    <source>
        <dbReference type="SAM" id="MobiDB-lite"/>
    </source>
</evidence>
<feature type="compositionally biased region" description="Acidic residues" evidence="1">
    <location>
        <begin position="166"/>
        <end position="178"/>
    </location>
</feature>
<protein>
    <submittedName>
        <fullName evidence="2">Uncharacterized protein, isoform B</fullName>
    </submittedName>
</protein>
<name>A0A0R1DTC7_DROYA</name>
<dbReference type="EMBL" id="CM000157">
    <property type="protein sequence ID" value="KRJ98353.1"/>
    <property type="molecule type" value="Genomic_DNA"/>
</dbReference>
<dbReference type="KEGG" id="dya:Dyak_GE19177"/>
<gene>
    <name evidence="2" type="primary">Dyak\GE19177</name>
    <name evidence="2" type="synonym">dyak_GLEANR_2951</name>
    <name evidence="2" type="synonym">GE19177</name>
    <name evidence="2" type="ORF">Dyak_GE19177</name>
</gene>
<evidence type="ECO:0000313" key="3">
    <source>
        <dbReference type="Proteomes" id="UP000002282"/>
    </source>
</evidence>
<evidence type="ECO:0000313" key="2">
    <source>
        <dbReference type="EMBL" id="KRJ98353.1"/>
    </source>
</evidence>
<dbReference type="Proteomes" id="UP000002282">
    <property type="component" value="Chromosome 2L"/>
</dbReference>
<keyword evidence="3" id="KW-1185">Reference proteome</keyword>
<dbReference type="OrthoDB" id="8046192at2759"/>
<feature type="region of interest" description="Disordered" evidence="1">
    <location>
        <begin position="155"/>
        <end position="178"/>
    </location>
</feature>
<proteinExistence type="predicted"/>
<organism evidence="2 3">
    <name type="scientific">Drosophila yakuba</name>
    <name type="common">Fruit fly</name>
    <dbReference type="NCBI Taxonomy" id="7245"/>
    <lineage>
        <taxon>Eukaryota</taxon>
        <taxon>Metazoa</taxon>
        <taxon>Ecdysozoa</taxon>
        <taxon>Arthropoda</taxon>
        <taxon>Hexapoda</taxon>
        <taxon>Insecta</taxon>
        <taxon>Pterygota</taxon>
        <taxon>Neoptera</taxon>
        <taxon>Endopterygota</taxon>
        <taxon>Diptera</taxon>
        <taxon>Brachycera</taxon>
        <taxon>Muscomorpha</taxon>
        <taxon>Ephydroidea</taxon>
        <taxon>Drosophilidae</taxon>
        <taxon>Drosophila</taxon>
        <taxon>Sophophora</taxon>
    </lineage>
</organism>
<sequence length="178" mass="20698">MLERRIVFSSKVIRNLINPYKMKTKAEEEPSLRNAKRKIKGENFPARRIPANVLKRTLEIATSPEDGFWLNQNPSCAPPASYEFYFSVRRSTAYEKLRLARNCLMQRDYKNLAKILASNHLGDTLLQRASFQTFTEYSKVLQKCPKFYTKMEQLRVEPTPPKSPTVEEEAFDESLDLS</sequence>